<accession>A0A1Q6DV75</accession>
<evidence type="ECO:0000259" key="2">
    <source>
        <dbReference type="Pfam" id="PF07282"/>
    </source>
</evidence>
<organism evidence="3 4">
    <name type="scientific">Methanohalarchaeum thermophilum</name>
    <dbReference type="NCBI Taxonomy" id="1903181"/>
    <lineage>
        <taxon>Archaea</taxon>
        <taxon>Methanobacteriati</taxon>
        <taxon>Methanobacteriota</taxon>
        <taxon>Methanonatronarchaeia</taxon>
        <taxon>Methanonatronarchaeales</taxon>
        <taxon>Methanonatronarchaeaceae</taxon>
        <taxon>Candidatus Methanohalarchaeum</taxon>
    </lineage>
</organism>
<protein>
    <submittedName>
        <fullName evidence="3">IS605 OrfB-like transposable element containing RNAse H-like and Zn finger domain</fullName>
    </submittedName>
</protein>
<keyword evidence="1" id="KW-0238">DNA-binding</keyword>
<dbReference type="Proteomes" id="UP000185744">
    <property type="component" value="Unassembled WGS sequence"/>
</dbReference>
<sequence>MEELQKLNKRISNDKSFRSWMLRRLEGYIEYRVRERGIEVRYIGQKCTNQRCSRWGTTLKQNQKNQYFECQDCGYEVDSNYNAAKNIGMEVIFSGQMSRSRDG</sequence>
<evidence type="ECO:0000313" key="4">
    <source>
        <dbReference type="Proteomes" id="UP000185744"/>
    </source>
</evidence>
<comment type="caution">
    <text evidence="3">The sequence shown here is derived from an EMBL/GenBank/DDBJ whole genome shotgun (WGS) entry which is preliminary data.</text>
</comment>
<evidence type="ECO:0000313" key="3">
    <source>
        <dbReference type="EMBL" id="OKY78256.1"/>
    </source>
</evidence>
<feature type="domain" description="Cas12f1-like TNB" evidence="2">
    <location>
        <begin position="24"/>
        <end position="87"/>
    </location>
</feature>
<dbReference type="AlphaFoldDB" id="A0A1Q6DV75"/>
<keyword evidence="4" id="KW-1185">Reference proteome</keyword>
<dbReference type="GO" id="GO:0003677">
    <property type="term" value="F:DNA binding"/>
    <property type="evidence" value="ECO:0007669"/>
    <property type="project" value="UniProtKB-KW"/>
</dbReference>
<gene>
    <name evidence="3" type="ORF">BTN85_0743</name>
</gene>
<dbReference type="InParanoid" id="A0A1Q6DV75"/>
<evidence type="ECO:0000256" key="1">
    <source>
        <dbReference type="ARBA" id="ARBA00023125"/>
    </source>
</evidence>
<reference evidence="3" key="1">
    <citation type="submission" date="2016-12" db="EMBL/GenBank/DDBJ databases">
        <title>Discovery of methanogenic haloarchaea.</title>
        <authorList>
            <person name="Sorokin D.Y."/>
            <person name="Makarova K.S."/>
            <person name="Abbas B."/>
            <person name="Ferrer M."/>
            <person name="Golyshin P.N."/>
        </authorList>
    </citation>
    <scope>NUCLEOTIDE SEQUENCE [LARGE SCALE GENOMIC DNA]</scope>
    <source>
        <strain evidence="3">HMET1</strain>
    </source>
</reference>
<dbReference type="Pfam" id="PF07282">
    <property type="entry name" value="Cas12f1-like_TNB"/>
    <property type="match status" value="1"/>
</dbReference>
<name>A0A1Q6DV75_METT1</name>
<dbReference type="STRING" id="1903181.BTN85_0743"/>
<proteinExistence type="predicted"/>
<dbReference type="EMBL" id="MSDW01000001">
    <property type="protein sequence ID" value="OKY78256.1"/>
    <property type="molecule type" value="Genomic_DNA"/>
</dbReference>
<dbReference type="InterPro" id="IPR010095">
    <property type="entry name" value="Cas12f1-like_TNB"/>
</dbReference>